<dbReference type="RefSeq" id="WP_353568309.1">
    <property type="nucleotide sequence ID" value="NZ_BAABRI010000022.1"/>
</dbReference>
<accession>A0ABP9USJ0</accession>
<evidence type="ECO:0000313" key="3">
    <source>
        <dbReference type="EMBL" id="GAA5484210.1"/>
    </source>
</evidence>
<gene>
    <name evidence="3" type="ORF">Hsar01_03451</name>
</gene>
<dbReference type="PANTHER" id="PTHR42208">
    <property type="entry name" value="HEAVY METAL TRANSPORTER-RELATED"/>
    <property type="match status" value="1"/>
</dbReference>
<dbReference type="Pfam" id="PF13386">
    <property type="entry name" value="DsbD_2"/>
    <property type="match status" value="1"/>
</dbReference>
<keyword evidence="1" id="KW-0812">Transmembrane</keyword>
<dbReference type="InterPro" id="IPR039447">
    <property type="entry name" value="UreH-like_TM_dom"/>
</dbReference>
<name>A0ABP9USJ0_9BACT</name>
<comment type="caution">
    <text evidence="3">The sequence shown here is derived from an EMBL/GenBank/DDBJ whole genome shotgun (WGS) entry which is preliminary data.</text>
</comment>
<keyword evidence="1" id="KW-1133">Transmembrane helix</keyword>
<dbReference type="EMBL" id="BAABRI010000022">
    <property type="protein sequence ID" value="GAA5484210.1"/>
    <property type="molecule type" value="Genomic_DNA"/>
</dbReference>
<dbReference type="PANTHER" id="PTHR42208:SF1">
    <property type="entry name" value="HEAVY METAL TRANSPORTER"/>
    <property type="match status" value="1"/>
</dbReference>
<feature type="domain" description="Urease accessory protein UreH-like transmembrane" evidence="2">
    <location>
        <begin position="9"/>
        <end position="203"/>
    </location>
</feature>
<evidence type="ECO:0000313" key="4">
    <source>
        <dbReference type="Proteomes" id="UP001476282"/>
    </source>
</evidence>
<sequence length="239" mass="25120">MDPTTTFGALAVGLATSLHCAGMCGPIACGVGTLAKSETERLTAASLYHGTRLFSYGVIGAICGAIGKEPLHWFFDSPAVILPWALVLALLLLASGLDKKIPRPKILSQLVARARFKVGKASVIGGSAAMGLLTPFLPCGPLYAVFIALMASGSAARGAEAALAFGLGTVPLLWLAQHSFHRLRLRLTPVRLARLQRGLALVTALVLAWRLHGTLPKWNQPPAAAGETQQVEELPSCCH</sequence>
<protein>
    <recommendedName>
        <fullName evidence="2">Urease accessory protein UreH-like transmembrane domain-containing protein</fullName>
    </recommendedName>
</protein>
<keyword evidence="1" id="KW-0472">Membrane</keyword>
<feature type="transmembrane region" description="Helical" evidence="1">
    <location>
        <begin position="118"/>
        <end position="137"/>
    </location>
</feature>
<evidence type="ECO:0000259" key="2">
    <source>
        <dbReference type="Pfam" id="PF13386"/>
    </source>
</evidence>
<dbReference type="Proteomes" id="UP001476282">
    <property type="component" value="Unassembled WGS sequence"/>
</dbReference>
<reference evidence="3 4" key="1">
    <citation type="submission" date="2024-02" db="EMBL/GenBank/DDBJ databases">
        <title>Haloferula sargassicola NBRC 104335.</title>
        <authorList>
            <person name="Ichikawa N."/>
            <person name="Katano-Makiyama Y."/>
            <person name="Hidaka K."/>
        </authorList>
    </citation>
    <scope>NUCLEOTIDE SEQUENCE [LARGE SCALE GENOMIC DNA]</scope>
    <source>
        <strain evidence="3 4">NBRC 104335</strain>
    </source>
</reference>
<feature type="transmembrane region" description="Helical" evidence="1">
    <location>
        <begin position="6"/>
        <end position="35"/>
    </location>
</feature>
<feature type="transmembrane region" description="Helical" evidence="1">
    <location>
        <begin position="79"/>
        <end position="97"/>
    </location>
</feature>
<feature type="transmembrane region" description="Helical" evidence="1">
    <location>
        <begin position="47"/>
        <end position="67"/>
    </location>
</feature>
<organism evidence="3 4">
    <name type="scientific">Haloferula sargassicola</name>
    <dbReference type="NCBI Taxonomy" id="490096"/>
    <lineage>
        <taxon>Bacteria</taxon>
        <taxon>Pseudomonadati</taxon>
        <taxon>Verrucomicrobiota</taxon>
        <taxon>Verrucomicrobiia</taxon>
        <taxon>Verrucomicrobiales</taxon>
        <taxon>Verrucomicrobiaceae</taxon>
        <taxon>Haloferula</taxon>
    </lineage>
</organism>
<evidence type="ECO:0000256" key="1">
    <source>
        <dbReference type="SAM" id="Phobius"/>
    </source>
</evidence>
<keyword evidence="4" id="KW-1185">Reference proteome</keyword>
<feature type="transmembrane region" description="Helical" evidence="1">
    <location>
        <begin position="143"/>
        <end position="174"/>
    </location>
</feature>
<proteinExistence type="predicted"/>